<evidence type="ECO:0000313" key="1">
    <source>
        <dbReference type="EMBL" id="TJZ60093.1"/>
    </source>
</evidence>
<proteinExistence type="predicted"/>
<dbReference type="RefSeq" id="WP_136902033.1">
    <property type="nucleotide sequence ID" value="NZ_SUME01000005.1"/>
</dbReference>
<dbReference type="OrthoDB" id="9801840at2"/>
<accession>A0A4U0NZ50</accession>
<dbReference type="AlphaFoldDB" id="A0A4U0NZ50"/>
<name>A0A4U0NZ50_9SPHI</name>
<gene>
    <name evidence="1" type="ORF">FAZ15_14520</name>
</gene>
<keyword evidence="2" id="KW-1185">Reference proteome</keyword>
<dbReference type="Proteomes" id="UP000306808">
    <property type="component" value="Unassembled WGS sequence"/>
</dbReference>
<dbReference type="EMBL" id="SUME01000005">
    <property type="protein sequence ID" value="TJZ60093.1"/>
    <property type="molecule type" value="Genomic_DNA"/>
</dbReference>
<reference evidence="1 2" key="1">
    <citation type="submission" date="2019-04" db="EMBL/GenBank/DDBJ databases">
        <title>Sphingobacterium olei sp. nov., isolated from oil-contaminated soil.</title>
        <authorList>
            <person name="Liu B."/>
        </authorList>
    </citation>
    <scope>NUCLEOTIDE SEQUENCE [LARGE SCALE GENOMIC DNA]</scope>
    <source>
        <strain evidence="1 2">HAL-9</strain>
    </source>
</reference>
<protein>
    <submittedName>
        <fullName evidence="1">Uncharacterized protein</fullName>
    </submittedName>
</protein>
<comment type="caution">
    <text evidence="1">The sequence shown here is derived from an EMBL/GenBank/DDBJ whole genome shotgun (WGS) entry which is preliminary data.</text>
</comment>
<sequence>MKETLKEILSVNKLELLKKPLTPRETGITLGLNKIQEIIGPRRVGKTSAMILALKELLVIPAWKWLLTT</sequence>
<organism evidence="1 2">
    <name type="scientific">Sphingobacterium olei</name>
    <dbReference type="NCBI Taxonomy" id="2571155"/>
    <lineage>
        <taxon>Bacteria</taxon>
        <taxon>Pseudomonadati</taxon>
        <taxon>Bacteroidota</taxon>
        <taxon>Sphingobacteriia</taxon>
        <taxon>Sphingobacteriales</taxon>
        <taxon>Sphingobacteriaceae</taxon>
        <taxon>Sphingobacterium</taxon>
    </lineage>
</organism>
<evidence type="ECO:0000313" key="2">
    <source>
        <dbReference type="Proteomes" id="UP000306808"/>
    </source>
</evidence>